<dbReference type="EMBL" id="JXMS01000016">
    <property type="protein sequence ID" value="OBQ50233.1"/>
    <property type="molecule type" value="Genomic_DNA"/>
</dbReference>
<dbReference type="Pfam" id="PF12849">
    <property type="entry name" value="PBP_like_2"/>
    <property type="match status" value="1"/>
</dbReference>
<dbReference type="STRING" id="1560234.SP90_09960"/>
<proteinExistence type="predicted"/>
<organism evidence="3 4">
    <name type="scientific">Halodesulfovibrio spirochaetisodalis</name>
    <dbReference type="NCBI Taxonomy" id="1560234"/>
    <lineage>
        <taxon>Bacteria</taxon>
        <taxon>Pseudomonadati</taxon>
        <taxon>Thermodesulfobacteriota</taxon>
        <taxon>Desulfovibrionia</taxon>
        <taxon>Desulfovibrionales</taxon>
        <taxon>Desulfovibrionaceae</taxon>
        <taxon>Halodesulfovibrio</taxon>
    </lineage>
</organism>
<dbReference type="OrthoDB" id="186379at2"/>
<keyword evidence="4" id="KW-1185">Reference proteome</keyword>
<protein>
    <submittedName>
        <fullName evidence="3">Tungsten ABC transporter substrate-binding protein</fullName>
    </submittedName>
</protein>
<dbReference type="InterPro" id="IPR024370">
    <property type="entry name" value="PBP_domain"/>
</dbReference>
<dbReference type="PANTHER" id="PTHR37945">
    <property type="entry name" value="EXTRACELLULAR TUNGSTATE BINDING PROTEIN"/>
    <property type="match status" value="1"/>
</dbReference>
<evidence type="ECO:0000256" key="1">
    <source>
        <dbReference type="SAM" id="SignalP"/>
    </source>
</evidence>
<dbReference type="Proteomes" id="UP000091979">
    <property type="component" value="Unassembled WGS sequence"/>
</dbReference>
<dbReference type="RefSeq" id="WP_066855273.1">
    <property type="nucleotide sequence ID" value="NZ_JXMS01000016.1"/>
</dbReference>
<evidence type="ECO:0000313" key="3">
    <source>
        <dbReference type="EMBL" id="OBQ50233.1"/>
    </source>
</evidence>
<accession>A0A1B7XBZ1</accession>
<reference evidence="3 4" key="1">
    <citation type="submission" date="2015-01" db="EMBL/GenBank/DDBJ databases">
        <title>Desulfovibrio sp. JC271 draft genome sequence.</title>
        <authorList>
            <person name="Shivani Y."/>
            <person name="Subhash Y."/>
            <person name="Sasikala C."/>
            <person name="Ramana C.V."/>
        </authorList>
    </citation>
    <scope>NUCLEOTIDE SEQUENCE [LARGE SCALE GENOMIC DNA]</scope>
    <source>
        <strain evidence="3 4">JC271</strain>
    </source>
</reference>
<feature type="chain" id="PRO_5008600499" evidence="1">
    <location>
        <begin position="22"/>
        <end position="273"/>
    </location>
</feature>
<sequence>MKKFAALLLAFALLVPAMAQAKDKVLMMATTTSTDNTGLLDDLMPEFTKDTGIEIRWTAIGTGKALAMGRNCDVDVLLVHAPGAEKKFVKNGHGVDRTQLMYNDFVIVGPAADPAHVKGMPVEKALKTIAAAKAPFASRGDNSGTNKKEISLWKAAGMAVPDKADWYMQLGQGMLKTLNAAAQKGAYTMTDRGTWIKYMDVNKGKTPLKIVVEGDKVLFNQYSAIAINPGVCPKAQVKLANEFIAWMASPKAQKAIGDFRLLGKQLFTPNAGK</sequence>
<name>A0A1B7XBZ1_9BACT</name>
<keyword evidence="1" id="KW-0732">Signal</keyword>
<dbReference type="Gene3D" id="3.40.190.10">
    <property type="entry name" value="Periplasmic binding protein-like II"/>
    <property type="match status" value="2"/>
</dbReference>
<evidence type="ECO:0000313" key="4">
    <source>
        <dbReference type="Proteomes" id="UP000091979"/>
    </source>
</evidence>
<dbReference type="PANTHER" id="PTHR37945:SF1">
    <property type="entry name" value="EXTRACELLULAR TUNGSTATE BINDING PROTEIN"/>
    <property type="match status" value="1"/>
</dbReference>
<dbReference type="SUPFAM" id="SSF53850">
    <property type="entry name" value="Periplasmic binding protein-like II"/>
    <property type="match status" value="1"/>
</dbReference>
<feature type="domain" description="PBP" evidence="2">
    <location>
        <begin position="22"/>
        <end position="250"/>
    </location>
</feature>
<comment type="caution">
    <text evidence="3">The sequence shown here is derived from an EMBL/GenBank/DDBJ whole genome shotgun (WGS) entry which is preliminary data.</text>
</comment>
<feature type="signal peptide" evidence="1">
    <location>
        <begin position="1"/>
        <end position="21"/>
    </location>
</feature>
<dbReference type="InterPro" id="IPR052738">
    <property type="entry name" value="ABC-Tungstate_binding"/>
</dbReference>
<gene>
    <name evidence="3" type="ORF">SP90_09960</name>
</gene>
<evidence type="ECO:0000259" key="2">
    <source>
        <dbReference type="Pfam" id="PF12849"/>
    </source>
</evidence>
<dbReference type="AlphaFoldDB" id="A0A1B7XBZ1"/>
<dbReference type="PATRIC" id="fig|1560234.3.peg.828"/>